<dbReference type="Gene3D" id="3.30.250.20">
    <property type="entry name" value="L1 transposable element, C-terminal domain"/>
    <property type="match status" value="1"/>
</dbReference>
<sequence>MVHESKNDLSELKVMITELKQEIKNDIKKEISSMLKTNEKISEKTSEKTSEKLRLELQELRRELQELQQDNKDSEKCFDNRFEAAFNCMLEKIEEHIQENASKLSTFADQLEDVKLAALEDGYRRNNIRIEGLPENRESPNPVKFVAELFSKIIGEDFKSDAEIAAAYRIWGLNISKNRTFIVCFEKLQLKLNVMSLLREKQEIMFENNLIHIFPDFSPSTATKRASFYNIKQHLRRADIRYSLLYPAKLKVEIQGKHYIFTSREKNQCLQDGTVNFVSWNVKGLNYELKRKKNILSPDRSKR</sequence>
<keyword evidence="1" id="KW-0175">Coiled coil</keyword>
<dbReference type="AlphaFoldDB" id="A0A8C4RYS4"/>
<proteinExistence type="predicted"/>
<reference evidence="2" key="1">
    <citation type="submission" date="2021-06" db="EMBL/GenBank/DDBJ databases">
        <authorList>
            <consortium name="Wellcome Sanger Institute Data Sharing"/>
        </authorList>
    </citation>
    <scope>NUCLEOTIDE SEQUENCE [LARGE SCALE GENOMIC DNA]</scope>
</reference>
<dbReference type="InterPro" id="IPR004244">
    <property type="entry name" value="Transposase_22"/>
</dbReference>
<evidence type="ECO:0008006" key="4">
    <source>
        <dbReference type="Google" id="ProtNLM"/>
    </source>
</evidence>
<evidence type="ECO:0000313" key="2">
    <source>
        <dbReference type="Ensembl" id="ENSECRP00000008807.1"/>
    </source>
</evidence>
<protein>
    <recommendedName>
        <fullName evidence="4">L1 transposable element RRM domain-containing protein</fullName>
    </recommendedName>
</protein>
<feature type="coiled-coil region" evidence="1">
    <location>
        <begin position="2"/>
        <end position="77"/>
    </location>
</feature>
<dbReference type="PANTHER" id="PTHR11505">
    <property type="entry name" value="L1 TRANSPOSABLE ELEMENT-RELATED"/>
    <property type="match status" value="1"/>
</dbReference>
<dbReference type="GeneTree" id="ENSGT00980000202048"/>
<dbReference type="Proteomes" id="UP000694620">
    <property type="component" value="Chromosome 3"/>
</dbReference>
<accession>A0A8C4RYS4</accession>
<evidence type="ECO:0000256" key="1">
    <source>
        <dbReference type="SAM" id="Coils"/>
    </source>
</evidence>
<name>A0A8C4RYS4_ERPCA</name>
<dbReference type="InterPro" id="IPR042566">
    <property type="entry name" value="L1_C"/>
</dbReference>
<evidence type="ECO:0000313" key="3">
    <source>
        <dbReference type="Proteomes" id="UP000694620"/>
    </source>
</evidence>
<organism evidence="2 3">
    <name type="scientific">Erpetoichthys calabaricus</name>
    <name type="common">Rope fish</name>
    <name type="synonym">Calamoichthys calabaricus</name>
    <dbReference type="NCBI Taxonomy" id="27687"/>
    <lineage>
        <taxon>Eukaryota</taxon>
        <taxon>Metazoa</taxon>
        <taxon>Chordata</taxon>
        <taxon>Craniata</taxon>
        <taxon>Vertebrata</taxon>
        <taxon>Euteleostomi</taxon>
        <taxon>Actinopterygii</taxon>
        <taxon>Polypteriformes</taxon>
        <taxon>Polypteridae</taxon>
        <taxon>Erpetoichthys</taxon>
    </lineage>
</organism>
<reference evidence="2" key="3">
    <citation type="submission" date="2025-09" db="UniProtKB">
        <authorList>
            <consortium name="Ensembl"/>
        </authorList>
    </citation>
    <scope>IDENTIFICATION</scope>
</reference>
<dbReference type="Ensembl" id="ENSECRT00000008954.1">
    <property type="protein sequence ID" value="ENSECRP00000008807.1"/>
    <property type="gene ID" value="ENSECRG00000005901.1"/>
</dbReference>
<dbReference type="Gene3D" id="3.30.70.1820">
    <property type="entry name" value="L1 transposable element, RRM domain"/>
    <property type="match status" value="1"/>
</dbReference>
<keyword evidence="3" id="KW-1185">Reference proteome</keyword>
<reference evidence="2" key="2">
    <citation type="submission" date="2025-08" db="UniProtKB">
        <authorList>
            <consortium name="Ensembl"/>
        </authorList>
    </citation>
    <scope>IDENTIFICATION</scope>
</reference>